<feature type="transmembrane region" description="Helical" evidence="1">
    <location>
        <begin position="9"/>
        <end position="28"/>
    </location>
</feature>
<keyword evidence="1" id="KW-0812">Transmembrane</keyword>
<reference evidence="2 3" key="1">
    <citation type="submission" date="2015-05" db="EMBL/GenBank/DDBJ databases">
        <title>Evolution of Trichinella species and genotypes.</title>
        <authorList>
            <person name="Korhonen P.K."/>
            <person name="Edoardo P."/>
            <person name="Giuseppe L.R."/>
            <person name="Gasser R.B."/>
        </authorList>
    </citation>
    <scope>NUCLEOTIDE SEQUENCE [LARGE SCALE GENOMIC DNA]</scope>
    <source>
        <strain evidence="2">ISS10</strain>
    </source>
</reference>
<keyword evidence="3" id="KW-1185">Reference proteome</keyword>
<accession>A0A0V1KIX8</accession>
<evidence type="ECO:0000313" key="3">
    <source>
        <dbReference type="Proteomes" id="UP000054721"/>
    </source>
</evidence>
<keyword evidence="1" id="KW-0472">Membrane</keyword>
<name>A0A0V1KIX8_9BILA</name>
<gene>
    <name evidence="2" type="ORF">T02_11710</name>
</gene>
<proteinExistence type="predicted"/>
<sequence>MSTVCQSDFLVQLINILCFTMCISHYVLQCADLIF</sequence>
<evidence type="ECO:0000256" key="1">
    <source>
        <dbReference type="SAM" id="Phobius"/>
    </source>
</evidence>
<evidence type="ECO:0000313" key="2">
    <source>
        <dbReference type="EMBL" id="KRZ47137.1"/>
    </source>
</evidence>
<protein>
    <submittedName>
        <fullName evidence="2">Uncharacterized protein</fullName>
    </submittedName>
</protein>
<comment type="caution">
    <text evidence="2">The sequence shown here is derived from an EMBL/GenBank/DDBJ whole genome shotgun (WGS) entry which is preliminary data.</text>
</comment>
<dbReference type="AlphaFoldDB" id="A0A0V1KIX8"/>
<keyword evidence="1" id="KW-1133">Transmembrane helix</keyword>
<dbReference type="EMBL" id="JYDW01001313">
    <property type="protein sequence ID" value="KRZ47137.1"/>
    <property type="molecule type" value="Genomic_DNA"/>
</dbReference>
<organism evidence="2 3">
    <name type="scientific">Trichinella nativa</name>
    <dbReference type="NCBI Taxonomy" id="6335"/>
    <lineage>
        <taxon>Eukaryota</taxon>
        <taxon>Metazoa</taxon>
        <taxon>Ecdysozoa</taxon>
        <taxon>Nematoda</taxon>
        <taxon>Enoplea</taxon>
        <taxon>Dorylaimia</taxon>
        <taxon>Trichinellida</taxon>
        <taxon>Trichinellidae</taxon>
        <taxon>Trichinella</taxon>
    </lineage>
</organism>
<dbReference type="Proteomes" id="UP000054721">
    <property type="component" value="Unassembled WGS sequence"/>
</dbReference>